<gene>
    <name evidence="1" type="ORF">B5F97_11930</name>
</gene>
<evidence type="ECO:0000313" key="2">
    <source>
        <dbReference type="Proteomes" id="UP000195386"/>
    </source>
</evidence>
<name>A0A1Y3Z1P1_9BACE</name>
<accession>A0A1Y3Z1P1</accession>
<evidence type="ECO:0000313" key="1">
    <source>
        <dbReference type="EMBL" id="OUO00441.1"/>
    </source>
</evidence>
<dbReference type="Proteomes" id="UP000195386">
    <property type="component" value="Unassembled WGS sequence"/>
</dbReference>
<dbReference type="EMBL" id="NFII01000011">
    <property type="protein sequence ID" value="OUO00441.1"/>
    <property type="molecule type" value="Genomic_DNA"/>
</dbReference>
<comment type="caution">
    <text evidence="1">The sequence shown here is derived from an EMBL/GenBank/DDBJ whole genome shotgun (WGS) entry which is preliminary data.</text>
</comment>
<proteinExistence type="predicted"/>
<protein>
    <submittedName>
        <fullName evidence="1">Uncharacterized protein</fullName>
    </submittedName>
</protein>
<organism evidence="1 2">
    <name type="scientific">Bacteroides clarus</name>
    <dbReference type="NCBI Taxonomy" id="626929"/>
    <lineage>
        <taxon>Bacteria</taxon>
        <taxon>Pseudomonadati</taxon>
        <taxon>Bacteroidota</taxon>
        <taxon>Bacteroidia</taxon>
        <taxon>Bacteroidales</taxon>
        <taxon>Bacteroidaceae</taxon>
        <taxon>Bacteroides</taxon>
    </lineage>
</organism>
<reference evidence="2" key="1">
    <citation type="submission" date="2017-04" db="EMBL/GenBank/DDBJ databases">
        <title>Function of individual gut microbiota members based on whole genome sequencing of pure cultures obtained from chicken caecum.</title>
        <authorList>
            <person name="Medvecky M."/>
            <person name="Cejkova D."/>
            <person name="Polansky O."/>
            <person name="Karasova D."/>
            <person name="Kubasova T."/>
            <person name="Cizek A."/>
            <person name="Rychlik I."/>
        </authorList>
    </citation>
    <scope>NUCLEOTIDE SEQUENCE [LARGE SCALE GENOMIC DNA]</scope>
    <source>
        <strain evidence="2">An43</strain>
    </source>
</reference>
<sequence>MKTLQLSEQKARELYRSGSKELKTVLEESFGKDFFSQDVTERVKTYLDACHELGREPLDEKKLLELGLTEHDIAYQKLAIVTEALNEGQKLNVCDANVKRWYPWFKPNGSPSSFAFRASGYVCAAADAGSGSRLCLKSEKLSNYCGKQFIDLWKQFIL</sequence>
<dbReference type="RefSeq" id="WP_087426402.1">
    <property type="nucleotide sequence ID" value="NZ_NFII01000011.1"/>
</dbReference>
<dbReference type="AlphaFoldDB" id="A0A1Y3Z1P1"/>